<dbReference type="InterPro" id="IPR023393">
    <property type="entry name" value="START-like_dom_sf"/>
</dbReference>
<dbReference type="Proteomes" id="UP001428817">
    <property type="component" value="Unassembled WGS sequence"/>
</dbReference>
<comment type="caution">
    <text evidence="1">The sequence shown here is derived from an EMBL/GenBank/DDBJ whole genome shotgun (WGS) entry which is preliminary data.</text>
</comment>
<evidence type="ECO:0000313" key="1">
    <source>
        <dbReference type="EMBL" id="GAA5162474.1"/>
    </source>
</evidence>
<proteinExistence type="predicted"/>
<organism evidence="1 2">
    <name type="scientific">Pseudonocardia eucalypti</name>
    <dbReference type="NCBI Taxonomy" id="648755"/>
    <lineage>
        <taxon>Bacteria</taxon>
        <taxon>Bacillati</taxon>
        <taxon>Actinomycetota</taxon>
        <taxon>Actinomycetes</taxon>
        <taxon>Pseudonocardiales</taxon>
        <taxon>Pseudonocardiaceae</taxon>
        <taxon>Pseudonocardia</taxon>
    </lineage>
</organism>
<protein>
    <recommendedName>
        <fullName evidence="3">Polyketide cyclase/dehydrase/lipid transport protein</fullName>
    </recommendedName>
</protein>
<dbReference type="SUPFAM" id="SSF55961">
    <property type="entry name" value="Bet v1-like"/>
    <property type="match status" value="1"/>
</dbReference>
<reference evidence="2" key="1">
    <citation type="journal article" date="2019" name="Int. J. Syst. Evol. Microbiol.">
        <title>The Global Catalogue of Microorganisms (GCM) 10K type strain sequencing project: providing services to taxonomists for standard genome sequencing and annotation.</title>
        <authorList>
            <consortium name="The Broad Institute Genomics Platform"/>
            <consortium name="The Broad Institute Genome Sequencing Center for Infectious Disease"/>
            <person name="Wu L."/>
            <person name="Ma J."/>
        </authorList>
    </citation>
    <scope>NUCLEOTIDE SEQUENCE [LARGE SCALE GENOMIC DNA]</scope>
    <source>
        <strain evidence="2">JCM 18303</strain>
    </source>
</reference>
<sequence>MHHATRITLDVPADRAWSVLADVHHWPSWTPTVESITGDQLATGAVLRIKQPGRGVATYTVDLLETGRRFRWGSNRLGVRQSADHIITPAGDAACTVELSFTMDGPLGSPLGRLGAAKIRSMVDTEAASLRAAVSAGAGNSA</sequence>
<name>A0ABP9QID6_9PSEU</name>
<dbReference type="InterPro" id="IPR019587">
    <property type="entry name" value="Polyketide_cyclase/dehydratase"/>
</dbReference>
<evidence type="ECO:0008006" key="3">
    <source>
        <dbReference type="Google" id="ProtNLM"/>
    </source>
</evidence>
<gene>
    <name evidence="1" type="ORF">GCM10023321_48120</name>
</gene>
<keyword evidence="2" id="KW-1185">Reference proteome</keyword>
<evidence type="ECO:0000313" key="2">
    <source>
        <dbReference type="Proteomes" id="UP001428817"/>
    </source>
</evidence>
<dbReference type="Pfam" id="PF10604">
    <property type="entry name" value="Polyketide_cyc2"/>
    <property type="match status" value="1"/>
</dbReference>
<dbReference type="Gene3D" id="3.30.530.20">
    <property type="match status" value="1"/>
</dbReference>
<dbReference type="RefSeq" id="WP_185065885.1">
    <property type="nucleotide sequence ID" value="NZ_BAABJP010000026.1"/>
</dbReference>
<dbReference type="EMBL" id="BAABJP010000026">
    <property type="protein sequence ID" value="GAA5162474.1"/>
    <property type="molecule type" value="Genomic_DNA"/>
</dbReference>
<accession>A0ABP9QID6</accession>